<feature type="domain" description="Rad51-like C-terminal" evidence="2">
    <location>
        <begin position="44"/>
        <end position="201"/>
    </location>
</feature>
<proteinExistence type="predicted"/>
<accession>A0A133UA81</accession>
<reference evidence="3 4" key="1">
    <citation type="journal article" date="2016" name="Sci. Rep.">
        <title>Metabolic traits of an uncultured archaeal lineage -MSBL1- from brine pools of the Red Sea.</title>
        <authorList>
            <person name="Mwirichia R."/>
            <person name="Alam I."/>
            <person name="Rashid M."/>
            <person name="Vinu M."/>
            <person name="Ba-Alawi W."/>
            <person name="Anthony Kamau A."/>
            <person name="Kamanda Ngugi D."/>
            <person name="Goker M."/>
            <person name="Klenk H.P."/>
            <person name="Bajic V."/>
            <person name="Stingl U."/>
        </authorList>
    </citation>
    <scope>NUCLEOTIDE SEQUENCE [LARGE SCALE GENOMIC DNA]</scope>
    <source>
        <strain evidence="3">SCGC-AAA259A05</strain>
    </source>
</reference>
<gene>
    <name evidence="3" type="ORF">AKJ57_02520</name>
</gene>
<dbReference type="EMBL" id="LHXJ01000022">
    <property type="protein sequence ID" value="KXA91076.1"/>
    <property type="molecule type" value="Genomic_DNA"/>
</dbReference>
<dbReference type="InterPro" id="IPR027417">
    <property type="entry name" value="P-loop_NTPase"/>
</dbReference>
<organism evidence="3 4">
    <name type="scientific">candidate division MSBL1 archaeon SCGC-AAA259A05</name>
    <dbReference type="NCBI Taxonomy" id="1698259"/>
    <lineage>
        <taxon>Archaea</taxon>
        <taxon>Methanobacteriati</taxon>
        <taxon>Methanobacteriota</taxon>
        <taxon>candidate division MSBL1</taxon>
    </lineage>
</organism>
<evidence type="ECO:0000256" key="1">
    <source>
        <dbReference type="SAM" id="MobiDB-lite"/>
    </source>
</evidence>
<keyword evidence="4" id="KW-1185">Reference proteome</keyword>
<name>A0A133UA81_9EURY</name>
<dbReference type="SUPFAM" id="SSF52540">
    <property type="entry name" value="P-loop containing nucleoside triphosphate hydrolases"/>
    <property type="match status" value="1"/>
</dbReference>
<dbReference type="AlphaFoldDB" id="A0A133UA81"/>
<feature type="region of interest" description="Disordered" evidence="1">
    <location>
        <begin position="199"/>
        <end position="231"/>
    </location>
</feature>
<dbReference type="Proteomes" id="UP000070163">
    <property type="component" value="Unassembled WGS sequence"/>
</dbReference>
<feature type="compositionally biased region" description="Basic and acidic residues" evidence="1">
    <location>
        <begin position="199"/>
        <end position="223"/>
    </location>
</feature>
<dbReference type="Pfam" id="PF08423">
    <property type="entry name" value="Rad51"/>
    <property type="match status" value="1"/>
</dbReference>
<evidence type="ECO:0000259" key="2">
    <source>
        <dbReference type="Pfam" id="PF08423"/>
    </source>
</evidence>
<comment type="caution">
    <text evidence="3">The sequence shown here is derived from an EMBL/GenBank/DDBJ whole genome shotgun (WGS) entry which is preliminary data.</text>
</comment>
<dbReference type="InterPro" id="IPR013632">
    <property type="entry name" value="Rad51_C"/>
</dbReference>
<dbReference type="Gene3D" id="3.40.50.300">
    <property type="entry name" value="P-loop containing nucleotide triphosphate hydrolases"/>
    <property type="match status" value="1"/>
</dbReference>
<sequence length="231" mass="25577">MAKSRPYIWTSEVLDELQAFVSPGEIILQEGDLETLDLPHLLSARQLSDQGEESPGTVLWLDGANSFNPYRIARIARSGGKTPDEVLESVYISRAFTCYQMSSLVLEKSSGAIEKHDPQLLIITGIPSLFCHSNIPRDEAEKALDPLLEALPDLALETEMLLMTSRPDGEVERSEIFSKTESAADVVVKPVAGSRKVDVELKRKSSNNHREISLTRSRPETKPLESYVGGR</sequence>
<evidence type="ECO:0000313" key="4">
    <source>
        <dbReference type="Proteomes" id="UP000070163"/>
    </source>
</evidence>
<evidence type="ECO:0000313" key="3">
    <source>
        <dbReference type="EMBL" id="KXA91076.1"/>
    </source>
</evidence>
<protein>
    <recommendedName>
        <fullName evidence="2">Rad51-like C-terminal domain-containing protein</fullName>
    </recommendedName>
</protein>